<feature type="transmembrane region" description="Helical" evidence="1">
    <location>
        <begin position="335"/>
        <end position="353"/>
    </location>
</feature>
<feature type="transmembrane region" description="Helical" evidence="1">
    <location>
        <begin position="186"/>
        <end position="209"/>
    </location>
</feature>
<feature type="transmembrane region" description="Helical" evidence="1">
    <location>
        <begin position="221"/>
        <end position="240"/>
    </location>
</feature>
<dbReference type="GO" id="GO:0016020">
    <property type="term" value="C:membrane"/>
    <property type="evidence" value="ECO:0007669"/>
    <property type="project" value="InterPro"/>
</dbReference>
<dbReference type="AlphaFoldDB" id="A0A840AU99"/>
<feature type="transmembrane region" description="Helical" evidence="1">
    <location>
        <begin position="272"/>
        <end position="294"/>
    </location>
</feature>
<protein>
    <recommendedName>
        <fullName evidence="4">Ammonia monooxygenase</fullName>
    </recommendedName>
</protein>
<name>A0A840AU99_9HYPH</name>
<feature type="transmembrane region" description="Helical" evidence="1">
    <location>
        <begin position="157"/>
        <end position="174"/>
    </location>
</feature>
<feature type="transmembrane region" description="Helical" evidence="1">
    <location>
        <begin position="126"/>
        <end position="145"/>
    </location>
</feature>
<keyword evidence="1" id="KW-0812">Transmembrane</keyword>
<dbReference type="Pfam" id="PF05145">
    <property type="entry name" value="AbrB"/>
    <property type="match status" value="1"/>
</dbReference>
<comment type="caution">
    <text evidence="2">The sequence shown here is derived from an EMBL/GenBank/DDBJ whole genome shotgun (WGS) entry which is preliminary data.</text>
</comment>
<feature type="transmembrane region" description="Helical" evidence="1">
    <location>
        <begin position="94"/>
        <end position="114"/>
    </location>
</feature>
<keyword evidence="1" id="KW-1133">Transmembrane helix</keyword>
<proteinExistence type="predicted"/>
<accession>A0A840AU99</accession>
<dbReference type="PANTHER" id="PTHR38457">
    <property type="entry name" value="REGULATOR ABRB-RELATED"/>
    <property type="match status" value="1"/>
</dbReference>
<dbReference type="Proteomes" id="UP000553963">
    <property type="component" value="Unassembled WGS sequence"/>
</dbReference>
<evidence type="ECO:0000313" key="3">
    <source>
        <dbReference type="Proteomes" id="UP000553963"/>
    </source>
</evidence>
<organism evidence="2 3">
    <name type="scientific">Kaistia hirudinis</name>
    <dbReference type="NCBI Taxonomy" id="1293440"/>
    <lineage>
        <taxon>Bacteria</taxon>
        <taxon>Pseudomonadati</taxon>
        <taxon>Pseudomonadota</taxon>
        <taxon>Alphaproteobacteria</taxon>
        <taxon>Hyphomicrobiales</taxon>
        <taxon>Kaistiaceae</taxon>
        <taxon>Kaistia</taxon>
    </lineage>
</organism>
<dbReference type="InterPro" id="IPR017516">
    <property type="entry name" value="AbrB_dup"/>
</dbReference>
<dbReference type="PIRSF" id="PIRSF038991">
    <property type="entry name" value="Protein_AbrB"/>
    <property type="match status" value="1"/>
</dbReference>
<dbReference type="NCBIfam" id="TIGR03082">
    <property type="entry name" value="Gneg_AbrB_dup"/>
    <property type="match status" value="2"/>
</dbReference>
<evidence type="ECO:0008006" key="4">
    <source>
        <dbReference type="Google" id="ProtNLM"/>
    </source>
</evidence>
<feature type="transmembrane region" description="Helical" evidence="1">
    <location>
        <begin position="66"/>
        <end position="87"/>
    </location>
</feature>
<gene>
    <name evidence="2" type="ORF">GGR25_003439</name>
</gene>
<sequence>MMRSFRSPTIGLWPRALQWLALLAASALVSALLFAAGLPAALLLGPMIAAIGAGVAGATVRVPEGLSLAAQAIVAMLIASAITPGILGTFLADWPLFVAIVATTVFASSFLGFVMSRRRILPGTTAVWGSSPGAASAMVLMAETFGADARLVALMQYLRVVMVAGAASIVAGFFADLSAAPRPAIIWFPALDWSAFSATLAIAAGGTIIGRFSRIPSGTMLVPMIAGAALHAGGVIDIVLPEWLLSIGYALIGWRIGLGFTRQILHHAARILPHLVLSILVLIAFCGALALLLVRLVGVDPLTAYLATSPGGMDSVAIIASSAPVDIGFVMSLQALRFFLIVLLGPSIAGFVARRLAASEKGH</sequence>
<evidence type="ECO:0000313" key="2">
    <source>
        <dbReference type="EMBL" id="MBB3932381.1"/>
    </source>
</evidence>
<evidence type="ECO:0000256" key="1">
    <source>
        <dbReference type="SAM" id="Phobius"/>
    </source>
</evidence>
<dbReference type="RefSeq" id="WP_210299992.1">
    <property type="nucleotide sequence ID" value="NZ_JACIDS010000004.1"/>
</dbReference>
<reference evidence="2 3" key="1">
    <citation type="submission" date="2020-08" db="EMBL/GenBank/DDBJ databases">
        <title>Genomic Encyclopedia of Type Strains, Phase IV (KMG-IV): sequencing the most valuable type-strain genomes for metagenomic binning, comparative biology and taxonomic classification.</title>
        <authorList>
            <person name="Goeker M."/>
        </authorList>
    </citation>
    <scope>NUCLEOTIDE SEQUENCE [LARGE SCALE GENOMIC DNA]</scope>
    <source>
        <strain evidence="2 3">DSM 25966</strain>
    </source>
</reference>
<dbReference type="InterPro" id="IPR007820">
    <property type="entry name" value="AbrB_fam"/>
</dbReference>
<dbReference type="PANTHER" id="PTHR38457:SF1">
    <property type="entry name" value="REGULATOR ABRB-RELATED"/>
    <property type="match status" value="1"/>
</dbReference>
<dbReference type="EMBL" id="JACIDS010000004">
    <property type="protein sequence ID" value="MBB3932381.1"/>
    <property type="molecule type" value="Genomic_DNA"/>
</dbReference>
<dbReference type="GO" id="GO:0010468">
    <property type="term" value="P:regulation of gene expression"/>
    <property type="evidence" value="ECO:0007669"/>
    <property type="project" value="InterPro"/>
</dbReference>
<keyword evidence="1" id="KW-0472">Membrane</keyword>
<keyword evidence="3" id="KW-1185">Reference proteome</keyword>